<dbReference type="InterPro" id="IPR005479">
    <property type="entry name" value="CPAse_ATP-bd"/>
</dbReference>
<evidence type="ECO:0000256" key="1">
    <source>
        <dbReference type="ARBA" id="ARBA00022598"/>
    </source>
</evidence>
<evidence type="ECO:0000313" key="7">
    <source>
        <dbReference type="Proteomes" id="UP000245474"/>
    </source>
</evidence>
<dbReference type="GO" id="GO:0005524">
    <property type="term" value="F:ATP binding"/>
    <property type="evidence" value="ECO:0007669"/>
    <property type="project" value="UniProtKB-UniRule"/>
</dbReference>
<comment type="caution">
    <text evidence="6">The sequence shown here is derived from an EMBL/GenBank/DDBJ whole genome shotgun (WGS) entry which is preliminary data.</text>
</comment>
<dbReference type="InterPro" id="IPR052032">
    <property type="entry name" value="ATP-dep_AA_Ligase"/>
</dbReference>
<dbReference type="PROSITE" id="PS50975">
    <property type="entry name" value="ATP_GRASP"/>
    <property type="match status" value="1"/>
</dbReference>
<gene>
    <name evidence="6" type="ORF">DEM34_05275</name>
</gene>
<keyword evidence="3 4" id="KW-0067">ATP-binding</keyword>
<protein>
    <recommendedName>
        <fullName evidence="5">ATP-grasp domain-containing protein</fullName>
    </recommendedName>
</protein>
<keyword evidence="1" id="KW-0436">Ligase</keyword>
<evidence type="ECO:0000256" key="3">
    <source>
        <dbReference type="ARBA" id="ARBA00022840"/>
    </source>
</evidence>
<feature type="domain" description="ATP-grasp" evidence="5">
    <location>
        <begin position="79"/>
        <end position="322"/>
    </location>
</feature>
<dbReference type="EMBL" id="QFFI01000006">
    <property type="protein sequence ID" value="PWG64296.1"/>
    <property type="molecule type" value="Genomic_DNA"/>
</dbReference>
<keyword evidence="7" id="KW-1185">Reference proteome</keyword>
<proteinExistence type="predicted"/>
<dbReference type="InterPro" id="IPR011761">
    <property type="entry name" value="ATP-grasp"/>
</dbReference>
<dbReference type="PANTHER" id="PTHR43585">
    <property type="entry name" value="FUMIPYRROLE BIOSYNTHESIS PROTEIN C"/>
    <property type="match status" value="1"/>
</dbReference>
<evidence type="ECO:0000256" key="4">
    <source>
        <dbReference type="PROSITE-ProRule" id="PRU00409"/>
    </source>
</evidence>
<dbReference type="PROSITE" id="PS00867">
    <property type="entry name" value="CPSASE_2"/>
    <property type="match status" value="1"/>
</dbReference>
<dbReference type="PANTHER" id="PTHR43585:SF2">
    <property type="entry name" value="ATP-GRASP ENZYME FSQD"/>
    <property type="match status" value="1"/>
</dbReference>
<name>A0A2U2N558_9GAMM</name>
<evidence type="ECO:0000256" key="2">
    <source>
        <dbReference type="ARBA" id="ARBA00022741"/>
    </source>
</evidence>
<accession>A0A2U2N558</accession>
<sequence>MTKHVFVIGLDEFNLRELQTVHNASEYEFHGLVDYDVMVNPPSYPMAEIMADARKTLAEAPSVDAIIGHWDFPTTSMLPILRREYGLPTPSLESVLYCESKYWCRIANEEAVPECTPPFQGLDPYSDDPVADLQMEYPFWLKPTTAFSSYLGFRIEGEPQFREAMDTIREHIHVFAEPFDYILQSCENRERLPAKGSGATVLAEGLIGGNLCTLEGYIQNGEVVTYAVIDSLRGSNNVSFLSYQYPSQLPEGIQNRMKAHAEKILTHIGLDHTPFNMEFFWDPLTDRIWLLEINPRISKSHCPIFQMATGASHHEVAIDIALGRRPDFPRPEGRFPMAGKFMPRVYGDAQVTRVPSPAEIEAIHRHYPELIVHVYVEEGMWLSELRGQDSYSFEIADLFIGGANEEELHAKFRETMQLLDFQFSAVLPTNYG</sequence>
<dbReference type="OrthoDB" id="8441067at2"/>
<dbReference type="GO" id="GO:0046872">
    <property type="term" value="F:metal ion binding"/>
    <property type="evidence" value="ECO:0007669"/>
    <property type="project" value="InterPro"/>
</dbReference>
<dbReference type="RefSeq" id="WP_109676990.1">
    <property type="nucleotide sequence ID" value="NZ_CP086615.1"/>
</dbReference>
<dbReference type="Proteomes" id="UP000245474">
    <property type="component" value="Unassembled WGS sequence"/>
</dbReference>
<keyword evidence="2 4" id="KW-0547">Nucleotide-binding</keyword>
<reference evidence="6 7" key="1">
    <citation type="submission" date="2018-05" db="EMBL/GenBank/DDBJ databases">
        <title>Spiribacter halobius sp. nov., a moderately halophilic bacterium isolated from marine solar saltern.</title>
        <authorList>
            <person name="Zheng W.-S."/>
            <person name="Lu D.-C."/>
            <person name="Du Z.-J."/>
        </authorList>
    </citation>
    <scope>NUCLEOTIDE SEQUENCE [LARGE SCALE GENOMIC DNA]</scope>
    <source>
        <strain evidence="6 7">E85</strain>
    </source>
</reference>
<dbReference type="Gene3D" id="3.30.470.20">
    <property type="entry name" value="ATP-grasp fold, B domain"/>
    <property type="match status" value="1"/>
</dbReference>
<dbReference type="AlphaFoldDB" id="A0A2U2N558"/>
<organism evidence="6 7">
    <name type="scientific">Sediminicurvatus halobius</name>
    <dbReference type="NCBI Taxonomy" id="2182432"/>
    <lineage>
        <taxon>Bacteria</taxon>
        <taxon>Pseudomonadati</taxon>
        <taxon>Pseudomonadota</taxon>
        <taxon>Gammaproteobacteria</taxon>
        <taxon>Chromatiales</taxon>
        <taxon>Ectothiorhodospiraceae</taxon>
        <taxon>Sediminicurvatus</taxon>
    </lineage>
</organism>
<evidence type="ECO:0000259" key="5">
    <source>
        <dbReference type="PROSITE" id="PS50975"/>
    </source>
</evidence>
<evidence type="ECO:0000313" key="6">
    <source>
        <dbReference type="EMBL" id="PWG64296.1"/>
    </source>
</evidence>
<dbReference type="Pfam" id="PF13535">
    <property type="entry name" value="ATP-grasp_4"/>
    <property type="match status" value="1"/>
</dbReference>
<dbReference type="GO" id="GO:0016874">
    <property type="term" value="F:ligase activity"/>
    <property type="evidence" value="ECO:0007669"/>
    <property type="project" value="UniProtKB-KW"/>
</dbReference>
<dbReference type="SUPFAM" id="SSF56059">
    <property type="entry name" value="Glutathione synthetase ATP-binding domain-like"/>
    <property type="match status" value="1"/>
</dbReference>